<dbReference type="EMBL" id="HG529594">
    <property type="protein sequence ID" value="CDI53819.1"/>
    <property type="molecule type" value="Genomic_DNA"/>
</dbReference>
<dbReference type="AlphaFoldDB" id="A0A077R9D1"/>
<evidence type="ECO:0008006" key="5">
    <source>
        <dbReference type="Google" id="ProtNLM"/>
    </source>
</evidence>
<evidence type="ECO:0000256" key="3">
    <source>
        <dbReference type="SAM" id="SignalP"/>
    </source>
</evidence>
<evidence type="ECO:0000256" key="1">
    <source>
        <dbReference type="ARBA" id="ARBA00022729"/>
    </source>
</evidence>
<feature type="region of interest" description="Disordered" evidence="2">
    <location>
        <begin position="79"/>
        <end position="131"/>
    </location>
</feature>
<keyword evidence="1 3" id="KW-0732">Signal</keyword>
<reference evidence="4" key="1">
    <citation type="journal article" date="2014" name="Genome Biol. Evol.">
        <title>Gene Loss Rather Than Gene Gain Is Associated with a Host Jump from Monocots to Dicots in the Smut Fungus Melanopsichium pennsylvanicum.</title>
        <authorList>
            <person name="Sharma R."/>
            <person name="Mishra B."/>
            <person name="Runge F."/>
            <person name="Thines M."/>
        </authorList>
    </citation>
    <scope>NUCLEOTIDE SEQUENCE</scope>
    <source>
        <strain evidence="4">4</strain>
    </source>
</reference>
<dbReference type="PANTHER" id="PTHR31836:SF25">
    <property type="entry name" value="RLPA-LIKE PROTEIN DOUBLE-PSI BETA-BARREL DOMAIN-CONTAINING PROTEIN"/>
    <property type="match status" value="1"/>
</dbReference>
<dbReference type="InterPro" id="IPR051477">
    <property type="entry name" value="Expansin_CellWall"/>
</dbReference>
<feature type="signal peptide" evidence="3">
    <location>
        <begin position="1"/>
        <end position="19"/>
    </location>
</feature>
<feature type="chain" id="PRO_5001722877" description="RlpA-like protein double-psi beta-barrel domain-containing protein" evidence="3">
    <location>
        <begin position="20"/>
        <end position="220"/>
    </location>
</feature>
<accession>A0A077R9D1</accession>
<sequence length="220" mass="24126">MHLTSLAFYSGLVIATASAHISGIDGSSSSSALLHSGNVALQSASIANLSIEKRVEDLIETDEEFDGEEDDSVEEVLEIRGRKHKKETHHRSSKHSGRSQHKKYKQRTSKKKTQKQNNTTSSSVGQKYSGKGTYFTPNQGSCGAWNTESDKIVALSEDIYQSGTHCFRGVEICHGSKCAAAKVADLCPGCHHTSLDMSKSLFKEFAHLDVGVIDIQWYFT</sequence>
<organism evidence="4">
    <name type="scientific">Melanopsichium pennsylvanicum 4</name>
    <dbReference type="NCBI Taxonomy" id="1398559"/>
    <lineage>
        <taxon>Eukaryota</taxon>
        <taxon>Fungi</taxon>
        <taxon>Dikarya</taxon>
        <taxon>Basidiomycota</taxon>
        <taxon>Ustilaginomycotina</taxon>
        <taxon>Ustilaginomycetes</taxon>
        <taxon>Ustilaginales</taxon>
        <taxon>Ustilaginaceae</taxon>
        <taxon>Melanopsichium</taxon>
    </lineage>
</organism>
<evidence type="ECO:0000313" key="4">
    <source>
        <dbReference type="EMBL" id="CDI53819.1"/>
    </source>
</evidence>
<evidence type="ECO:0000256" key="2">
    <source>
        <dbReference type="SAM" id="MobiDB-lite"/>
    </source>
</evidence>
<dbReference type="SUPFAM" id="SSF50685">
    <property type="entry name" value="Barwin-like endoglucanases"/>
    <property type="match status" value="1"/>
</dbReference>
<dbReference type="InterPro" id="IPR036908">
    <property type="entry name" value="RlpA-like_sf"/>
</dbReference>
<name>A0A077R9D1_9BASI</name>
<proteinExistence type="predicted"/>
<feature type="compositionally biased region" description="Basic residues" evidence="2">
    <location>
        <begin position="81"/>
        <end position="114"/>
    </location>
</feature>
<protein>
    <recommendedName>
        <fullName evidence="5">RlpA-like protein double-psi beta-barrel domain-containing protein</fullName>
    </recommendedName>
</protein>
<dbReference type="Gene3D" id="2.40.40.10">
    <property type="entry name" value="RlpA-like domain"/>
    <property type="match status" value="1"/>
</dbReference>
<dbReference type="CDD" id="cd22191">
    <property type="entry name" value="DPBB_RlpA_EXP_N-like"/>
    <property type="match status" value="1"/>
</dbReference>
<dbReference type="PANTHER" id="PTHR31836">
    <property type="match status" value="1"/>
</dbReference>